<protein>
    <submittedName>
        <fullName evidence="2">Uncharacterized protein</fullName>
    </submittedName>
</protein>
<evidence type="ECO:0000256" key="1">
    <source>
        <dbReference type="SAM" id="MobiDB-lite"/>
    </source>
</evidence>
<sequence>MAPRQIQNRHPPHTMIGGLDERAATEEPKAEASSRRPTAVQAGSHQPSTRRAAEAGRKALAQSDDGSSRPSRPLGAG</sequence>
<evidence type="ECO:0000313" key="2">
    <source>
        <dbReference type="EMBL" id="KAF0927536.1"/>
    </source>
</evidence>
<name>A0A6G1ESB6_9ORYZ</name>
<organism evidence="2 3">
    <name type="scientific">Oryza meyeriana var. granulata</name>
    <dbReference type="NCBI Taxonomy" id="110450"/>
    <lineage>
        <taxon>Eukaryota</taxon>
        <taxon>Viridiplantae</taxon>
        <taxon>Streptophyta</taxon>
        <taxon>Embryophyta</taxon>
        <taxon>Tracheophyta</taxon>
        <taxon>Spermatophyta</taxon>
        <taxon>Magnoliopsida</taxon>
        <taxon>Liliopsida</taxon>
        <taxon>Poales</taxon>
        <taxon>Poaceae</taxon>
        <taxon>BOP clade</taxon>
        <taxon>Oryzoideae</taxon>
        <taxon>Oryzeae</taxon>
        <taxon>Oryzinae</taxon>
        <taxon>Oryza</taxon>
        <taxon>Oryza meyeriana</taxon>
    </lineage>
</organism>
<feature type="region of interest" description="Disordered" evidence="1">
    <location>
        <begin position="1"/>
        <end position="77"/>
    </location>
</feature>
<reference evidence="2 3" key="1">
    <citation type="submission" date="2019-11" db="EMBL/GenBank/DDBJ databases">
        <title>Whole genome sequence of Oryza granulata.</title>
        <authorList>
            <person name="Li W."/>
        </authorList>
    </citation>
    <scope>NUCLEOTIDE SEQUENCE [LARGE SCALE GENOMIC DNA]</scope>
    <source>
        <strain evidence="3">cv. Menghai</strain>
        <tissue evidence="2">Leaf</tissue>
    </source>
</reference>
<comment type="caution">
    <text evidence="2">The sequence shown here is derived from an EMBL/GenBank/DDBJ whole genome shotgun (WGS) entry which is preliminary data.</text>
</comment>
<dbReference type="AlphaFoldDB" id="A0A6G1ESB6"/>
<feature type="compositionally biased region" description="Basic and acidic residues" evidence="1">
    <location>
        <begin position="19"/>
        <end position="34"/>
    </location>
</feature>
<accession>A0A6G1ESB6</accession>
<keyword evidence="3" id="KW-1185">Reference proteome</keyword>
<proteinExistence type="predicted"/>
<dbReference type="EMBL" id="SPHZ02000003">
    <property type="protein sequence ID" value="KAF0927536.1"/>
    <property type="molecule type" value="Genomic_DNA"/>
</dbReference>
<evidence type="ECO:0000313" key="3">
    <source>
        <dbReference type="Proteomes" id="UP000479710"/>
    </source>
</evidence>
<gene>
    <name evidence="2" type="ORF">E2562_034175</name>
</gene>
<dbReference type="Proteomes" id="UP000479710">
    <property type="component" value="Unassembled WGS sequence"/>
</dbReference>